<reference evidence="12 13" key="1">
    <citation type="journal article" date="2018" name="BMC Genomics">
        <title>Comparative genome analyses reveal sequence features reflecting distinct modes of host-adaptation between dicot and monocot powdery mildew.</title>
        <authorList>
            <person name="Wu Y."/>
            <person name="Ma X."/>
            <person name="Pan Z."/>
            <person name="Kale S.D."/>
            <person name="Song Y."/>
            <person name="King H."/>
            <person name="Zhang Q."/>
            <person name="Presley C."/>
            <person name="Deng X."/>
            <person name="Wei C.I."/>
            <person name="Xiao S."/>
        </authorList>
    </citation>
    <scope>NUCLEOTIDE SEQUENCE [LARGE SCALE GENOMIC DNA]</scope>
    <source>
        <strain evidence="12">UCSC1</strain>
    </source>
</reference>
<dbReference type="SMART" id="SM01021">
    <property type="entry name" value="Bac_rhodopsin"/>
    <property type="match status" value="1"/>
</dbReference>
<comment type="similarity">
    <text evidence="2">Belongs to the archaeal/bacterial/fungal opsin family.</text>
</comment>
<dbReference type="InterPro" id="IPR001425">
    <property type="entry name" value="Arc/bac/fun_rhodopsins"/>
</dbReference>
<dbReference type="Gene3D" id="1.20.1070.10">
    <property type="entry name" value="Rhodopsin 7-helix transmembrane proteins"/>
    <property type="match status" value="1"/>
</dbReference>
<proteinExistence type="inferred from homology"/>
<evidence type="ECO:0000256" key="2">
    <source>
        <dbReference type="ARBA" id="ARBA00008130"/>
    </source>
</evidence>
<dbReference type="PANTHER" id="PTHR28286:SF2">
    <property type="entry name" value="BACTERIORHODOPSIN _OPSIN, NOPA (EUROFUNG)"/>
    <property type="match status" value="1"/>
</dbReference>
<dbReference type="EMBL" id="MCBR01022050">
    <property type="protein sequence ID" value="RKF53513.1"/>
    <property type="molecule type" value="Genomic_DNA"/>
</dbReference>
<dbReference type="CDD" id="cd15028">
    <property type="entry name" value="7tm_Opsin-1_euk"/>
    <property type="match status" value="1"/>
</dbReference>
<evidence type="ECO:0000256" key="1">
    <source>
        <dbReference type="ARBA" id="ARBA00004141"/>
    </source>
</evidence>
<evidence type="ECO:0000256" key="7">
    <source>
        <dbReference type="ARBA" id="ARBA00022989"/>
    </source>
</evidence>
<dbReference type="PROSITE" id="PS00327">
    <property type="entry name" value="BACTERIAL_OPSIN_RET"/>
    <property type="match status" value="1"/>
</dbReference>
<keyword evidence="5 11" id="KW-0812">Transmembrane</keyword>
<feature type="transmembrane region" description="Helical" evidence="11">
    <location>
        <begin position="149"/>
        <end position="170"/>
    </location>
</feature>
<evidence type="ECO:0000256" key="3">
    <source>
        <dbReference type="ARBA" id="ARBA00022543"/>
    </source>
</evidence>
<keyword evidence="4" id="KW-0716">Sensory transduction</keyword>
<dbReference type="OrthoDB" id="10261467at2759"/>
<evidence type="ECO:0000256" key="10">
    <source>
        <dbReference type="ARBA" id="ARBA00023170"/>
    </source>
</evidence>
<keyword evidence="9 11" id="KW-0472">Membrane</keyword>
<feature type="transmembrane region" description="Helical" evidence="11">
    <location>
        <begin position="82"/>
        <end position="101"/>
    </location>
</feature>
<gene>
    <name evidence="12" type="ORF">GcC1_220033</name>
</gene>
<dbReference type="GO" id="GO:0009881">
    <property type="term" value="F:photoreceptor activity"/>
    <property type="evidence" value="ECO:0007669"/>
    <property type="project" value="UniProtKB-KW"/>
</dbReference>
<dbReference type="PRINTS" id="PR00251">
    <property type="entry name" value="BACTRLOPSIN"/>
</dbReference>
<keyword evidence="7 11" id="KW-1133">Transmembrane helix</keyword>
<comment type="subcellular location">
    <subcellularLocation>
        <location evidence="1">Membrane</location>
        <topology evidence="1">Multi-pass membrane protein</topology>
    </subcellularLocation>
</comment>
<evidence type="ECO:0000256" key="6">
    <source>
        <dbReference type="ARBA" id="ARBA00022925"/>
    </source>
</evidence>
<evidence type="ECO:0000313" key="12">
    <source>
        <dbReference type="EMBL" id="RKF53513.1"/>
    </source>
</evidence>
<accession>A0A420H7Y9</accession>
<comment type="caution">
    <text evidence="12">The sequence shown here is derived from an EMBL/GenBank/DDBJ whole genome shotgun (WGS) entry which is preliminary data.</text>
</comment>
<dbReference type="Proteomes" id="UP000285405">
    <property type="component" value="Unassembled WGS sequence"/>
</dbReference>
<feature type="transmembrane region" description="Helical" evidence="11">
    <location>
        <begin position="51"/>
        <end position="70"/>
    </location>
</feature>
<keyword evidence="8" id="KW-0157">Chromophore</keyword>
<dbReference type="AlphaFoldDB" id="A0A420H7Y9"/>
<dbReference type="PROSITE" id="PS00950">
    <property type="entry name" value="BACTERIAL_OPSIN_1"/>
    <property type="match status" value="1"/>
</dbReference>
<organism evidence="12 13">
    <name type="scientific">Golovinomyces cichoracearum</name>
    <dbReference type="NCBI Taxonomy" id="62708"/>
    <lineage>
        <taxon>Eukaryota</taxon>
        <taxon>Fungi</taxon>
        <taxon>Dikarya</taxon>
        <taxon>Ascomycota</taxon>
        <taxon>Pezizomycotina</taxon>
        <taxon>Leotiomycetes</taxon>
        <taxon>Erysiphales</taxon>
        <taxon>Erysiphaceae</taxon>
        <taxon>Golovinomyces</taxon>
    </lineage>
</organism>
<protein>
    <submittedName>
        <fullName evidence="12">Opsin-1</fullName>
    </submittedName>
</protein>
<evidence type="ECO:0000256" key="11">
    <source>
        <dbReference type="SAM" id="Phobius"/>
    </source>
</evidence>
<keyword evidence="10" id="KW-0675">Receptor</keyword>
<evidence type="ECO:0000313" key="13">
    <source>
        <dbReference type="Proteomes" id="UP000285405"/>
    </source>
</evidence>
<evidence type="ECO:0000256" key="4">
    <source>
        <dbReference type="ARBA" id="ARBA00022606"/>
    </source>
</evidence>
<dbReference type="GO" id="GO:0007602">
    <property type="term" value="P:phototransduction"/>
    <property type="evidence" value="ECO:0007669"/>
    <property type="project" value="UniProtKB-KW"/>
</dbReference>
<keyword evidence="6" id="KW-0681">Retinal protein</keyword>
<dbReference type="SUPFAM" id="SSF81321">
    <property type="entry name" value="Family A G protein-coupled receptor-like"/>
    <property type="match status" value="1"/>
</dbReference>
<name>A0A420H7Y9_9PEZI</name>
<dbReference type="PANTHER" id="PTHR28286">
    <property type="match status" value="1"/>
</dbReference>
<feature type="transmembrane region" description="Helical" evidence="11">
    <location>
        <begin position="245"/>
        <end position="265"/>
    </location>
</feature>
<sequence length="294" mass="31972">MIDPVDVLEGRGSGALSASSLAAPFLQTSTLPAVSSHLPTYDRAGATGTRTLWIVFAIMVLSSISFAFLSQRVVVQKRLFHVITTFITIFAAVSYFAMATGDGYTFIADSNNHTIYRQVYWARYADWVVTTPLLLLDLAFLAGLNGASIAIALVADILMVLLGLFAAFSHSESQKWGYYTFSCIAYLTIIYQLAIPGRRAVSSKSDGTANLFVAIGGFTLVLWTLYPIVWGIGDGARMWSVDSEIIGYAVLDVLAKPVFGFWLLVAHGRNAESIEGFWSHGLNSEGVIRVGEDE</sequence>
<evidence type="ECO:0000256" key="5">
    <source>
        <dbReference type="ARBA" id="ARBA00022692"/>
    </source>
</evidence>
<evidence type="ECO:0000256" key="9">
    <source>
        <dbReference type="ARBA" id="ARBA00023136"/>
    </source>
</evidence>
<dbReference type="InterPro" id="IPR018229">
    <property type="entry name" value="Rhodopsin_retinal_BS"/>
</dbReference>
<evidence type="ECO:0000256" key="8">
    <source>
        <dbReference type="ARBA" id="ARBA00022991"/>
    </source>
</evidence>
<feature type="transmembrane region" description="Helical" evidence="11">
    <location>
        <begin position="207"/>
        <end position="233"/>
    </location>
</feature>
<dbReference type="GO" id="GO:0005886">
    <property type="term" value="C:plasma membrane"/>
    <property type="evidence" value="ECO:0007669"/>
    <property type="project" value="TreeGrafter"/>
</dbReference>
<dbReference type="GO" id="GO:0005216">
    <property type="term" value="F:monoatomic ion channel activity"/>
    <property type="evidence" value="ECO:0007669"/>
    <property type="project" value="InterPro"/>
</dbReference>
<dbReference type="GO" id="GO:0005783">
    <property type="term" value="C:endoplasmic reticulum"/>
    <property type="evidence" value="ECO:0007669"/>
    <property type="project" value="TreeGrafter"/>
</dbReference>
<keyword evidence="3" id="KW-0600">Photoreceptor protein</keyword>
<dbReference type="FunFam" id="1.20.1070.10:FF:000160">
    <property type="entry name" value="Related to Opsin-1"/>
    <property type="match status" value="1"/>
</dbReference>
<dbReference type="Pfam" id="PF01036">
    <property type="entry name" value="Bac_rhodopsin"/>
    <property type="match status" value="1"/>
</dbReference>
<feature type="transmembrane region" description="Helical" evidence="11">
    <location>
        <begin position="176"/>
        <end position="195"/>
    </location>
</feature>